<accession>A0A4C1VCB9</accession>
<dbReference type="EMBL" id="BGZK01000316">
    <property type="protein sequence ID" value="GBP36269.1"/>
    <property type="molecule type" value="Genomic_DNA"/>
</dbReference>
<comment type="caution">
    <text evidence="1">The sequence shown here is derived from an EMBL/GenBank/DDBJ whole genome shotgun (WGS) entry which is preliminary data.</text>
</comment>
<name>A0A4C1VCB9_EUMVA</name>
<keyword evidence="2" id="KW-1185">Reference proteome</keyword>
<organism evidence="1 2">
    <name type="scientific">Eumeta variegata</name>
    <name type="common">Bagworm moth</name>
    <name type="synonym">Eumeta japonica</name>
    <dbReference type="NCBI Taxonomy" id="151549"/>
    <lineage>
        <taxon>Eukaryota</taxon>
        <taxon>Metazoa</taxon>
        <taxon>Ecdysozoa</taxon>
        <taxon>Arthropoda</taxon>
        <taxon>Hexapoda</taxon>
        <taxon>Insecta</taxon>
        <taxon>Pterygota</taxon>
        <taxon>Neoptera</taxon>
        <taxon>Endopterygota</taxon>
        <taxon>Lepidoptera</taxon>
        <taxon>Glossata</taxon>
        <taxon>Ditrysia</taxon>
        <taxon>Tineoidea</taxon>
        <taxon>Psychidae</taxon>
        <taxon>Oiketicinae</taxon>
        <taxon>Eumeta</taxon>
    </lineage>
</organism>
<sequence length="109" mass="12474">MTPFDRSIECRISKRPRAGAATRIARRDLRFLDCLNLWARLCRGLVSQHHLFIGQFFSPSLFCPSRASIPLITHVSNDNCFNGILAIVIRTAVKRLLRTSYTRFGRPVN</sequence>
<dbReference type="AlphaFoldDB" id="A0A4C1VCB9"/>
<gene>
    <name evidence="1" type="ORF">EVAR_85517_1</name>
</gene>
<dbReference type="Proteomes" id="UP000299102">
    <property type="component" value="Unassembled WGS sequence"/>
</dbReference>
<evidence type="ECO:0000313" key="2">
    <source>
        <dbReference type="Proteomes" id="UP000299102"/>
    </source>
</evidence>
<reference evidence="1 2" key="1">
    <citation type="journal article" date="2019" name="Commun. Biol.">
        <title>The bagworm genome reveals a unique fibroin gene that provides high tensile strength.</title>
        <authorList>
            <person name="Kono N."/>
            <person name="Nakamura H."/>
            <person name="Ohtoshi R."/>
            <person name="Tomita M."/>
            <person name="Numata K."/>
            <person name="Arakawa K."/>
        </authorList>
    </citation>
    <scope>NUCLEOTIDE SEQUENCE [LARGE SCALE GENOMIC DNA]</scope>
</reference>
<protein>
    <submittedName>
        <fullName evidence="1">Uncharacterized protein</fullName>
    </submittedName>
</protein>
<evidence type="ECO:0000313" key="1">
    <source>
        <dbReference type="EMBL" id="GBP36269.1"/>
    </source>
</evidence>
<proteinExistence type="predicted"/>